<dbReference type="Proteomes" id="UP000268623">
    <property type="component" value="Unassembled WGS sequence"/>
</dbReference>
<dbReference type="EMBL" id="QWDD01000001">
    <property type="protein sequence ID" value="RNJ48711.1"/>
    <property type="molecule type" value="Genomic_DNA"/>
</dbReference>
<proteinExistence type="predicted"/>
<comment type="caution">
    <text evidence="3">The sequence shown here is derived from an EMBL/GenBank/DDBJ whole genome shotgun (WGS) entry which is preliminary data.</text>
</comment>
<evidence type="ECO:0000313" key="3">
    <source>
        <dbReference type="EMBL" id="RNJ48711.1"/>
    </source>
</evidence>
<reference evidence="3 4" key="1">
    <citation type="submission" date="2018-08" db="EMBL/GenBank/DDBJ databases">
        <title>Genome sequence of Methylocystis hirsuta CSC1, a methanotroph able to accumulate PHAs.</title>
        <authorList>
            <person name="Bordel S."/>
            <person name="Rodriguez E."/>
            <person name="Gancedo J."/>
            <person name="Munoz R."/>
        </authorList>
    </citation>
    <scope>NUCLEOTIDE SEQUENCE [LARGE SCALE GENOMIC DNA]</scope>
    <source>
        <strain evidence="3 4">CSC1</strain>
    </source>
</reference>
<dbReference type="OrthoDB" id="7173678at2"/>
<evidence type="ECO:0000313" key="4">
    <source>
        <dbReference type="Proteomes" id="UP000268623"/>
    </source>
</evidence>
<dbReference type="RefSeq" id="WP_123174707.1">
    <property type="nucleotide sequence ID" value="NZ_QWDD01000001.1"/>
</dbReference>
<gene>
    <name evidence="3" type="ORF">D1O30_02750</name>
</gene>
<accession>A0A3M9XL79</accession>
<keyword evidence="4" id="KW-1185">Reference proteome</keyword>
<dbReference type="InterPro" id="IPR037914">
    <property type="entry name" value="SpoVT-AbrB_sf"/>
</dbReference>
<dbReference type="GO" id="GO:0003677">
    <property type="term" value="F:DNA binding"/>
    <property type="evidence" value="ECO:0007669"/>
    <property type="project" value="UniProtKB-KW"/>
</dbReference>
<dbReference type="InterPro" id="IPR007159">
    <property type="entry name" value="SpoVT-AbrB_dom"/>
</dbReference>
<dbReference type="AlphaFoldDB" id="A0A3M9XL79"/>
<evidence type="ECO:0000259" key="2">
    <source>
        <dbReference type="Pfam" id="PF04014"/>
    </source>
</evidence>
<sequence>MSSTRIFKSGNSLAVRIPRGIAFDEGAEVVVRRHGGSLVVTPARLDMAELVARLKAAPPPSSIARPEFKPPKRLFDAR</sequence>
<feature type="region of interest" description="Disordered" evidence="1">
    <location>
        <begin position="58"/>
        <end position="78"/>
    </location>
</feature>
<name>A0A3M9XL79_9HYPH</name>
<dbReference type="Gene3D" id="2.10.260.10">
    <property type="match status" value="1"/>
</dbReference>
<protein>
    <submittedName>
        <fullName evidence="3">AbrB/MazE/SpoVT family DNA-binding domain-containing protein</fullName>
    </submittedName>
</protein>
<dbReference type="Pfam" id="PF04014">
    <property type="entry name" value="MazE_antitoxin"/>
    <property type="match status" value="1"/>
</dbReference>
<keyword evidence="3" id="KW-0238">DNA-binding</keyword>
<organism evidence="3 4">
    <name type="scientific">Methylocystis hirsuta</name>
    <dbReference type="NCBI Taxonomy" id="369798"/>
    <lineage>
        <taxon>Bacteria</taxon>
        <taxon>Pseudomonadati</taxon>
        <taxon>Pseudomonadota</taxon>
        <taxon>Alphaproteobacteria</taxon>
        <taxon>Hyphomicrobiales</taxon>
        <taxon>Methylocystaceae</taxon>
        <taxon>Methylocystis</taxon>
    </lineage>
</organism>
<feature type="compositionally biased region" description="Basic and acidic residues" evidence="1">
    <location>
        <begin position="66"/>
        <end position="78"/>
    </location>
</feature>
<evidence type="ECO:0000256" key="1">
    <source>
        <dbReference type="SAM" id="MobiDB-lite"/>
    </source>
</evidence>
<dbReference type="SUPFAM" id="SSF89447">
    <property type="entry name" value="AbrB/MazE/MraZ-like"/>
    <property type="match status" value="1"/>
</dbReference>
<feature type="domain" description="SpoVT-AbrB" evidence="2">
    <location>
        <begin position="6"/>
        <end position="44"/>
    </location>
</feature>